<evidence type="ECO:0000256" key="1">
    <source>
        <dbReference type="SAM" id="SignalP"/>
    </source>
</evidence>
<organism evidence="2 3">
    <name type="scientific">Zea mays</name>
    <name type="common">Maize</name>
    <dbReference type="NCBI Taxonomy" id="4577"/>
    <lineage>
        <taxon>Eukaryota</taxon>
        <taxon>Viridiplantae</taxon>
        <taxon>Streptophyta</taxon>
        <taxon>Embryophyta</taxon>
        <taxon>Tracheophyta</taxon>
        <taxon>Spermatophyta</taxon>
        <taxon>Magnoliopsida</taxon>
        <taxon>Liliopsida</taxon>
        <taxon>Poales</taxon>
        <taxon>Poaceae</taxon>
        <taxon>PACMAD clade</taxon>
        <taxon>Panicoideae</taxon>
        <taxon>Andropogonodae</taxon>
        <taxon>Andropogoneae</taxon>
        <taxon>Tripsacinae</taxon>
        <taxon>Zea</taxon>
    </lineage>
</organism>
<proteinExistence type="predicted"/>
<feature type="chain" id="PRO_5017997355" evidence="1">
    <location>
        <begin position="24"/>
        <end position="420"/>
    </location>
</feature>
<evidence type="ECO:0000313" key="2">
    <source>
        <dbReference type="EMBL" id="PWZ46046.1"/>
    </source>
</evidence>
<comment type="caution">
    <text evidence="2">The sequence shown here is derived from an EMBL/GenBank/DDBJ whole genome shotgun (WGS) entry which is preliminary data.</text>
</comment>
<name>A0A3L6GCD7_MAIZE</name>
<evidence type="ECO:0000313" key="3">
    <source>
        <dbReference type="Proteomes" id="UP000251960"/>
    </source>
</evidence>
<reference evidence="2 3" key="1">
    <citation type="journal article" date="2018" name="Nat. Genet.">
        <title>Extensive intraspecific gene order and gene structural variations between Mo17 and other maize genomes.</title>
        <authorList>
            <person name="Sun S."/>
            <person name="Zhou Y."/>
            <person name="Chen J."/>
            <person name="Shi J."/>
            <person name="Zhao H."/>
            <person name="Zhao H."/>
            <person name="Song W."/>
            <person name="Zhang M."/>
            <person name="Cui Y."/>
            <person name="Dong X."/>
            <person name="Liu H."/>
            <person name="Ma X."/>
            <person name="Jiao Y."/>
            <person name="Wang B."/>
            <person name="Wei X."/>
            <person name="Stein J.C."/>
            <person name="Glaubitz J.C."/>
            <person name="Lu F."/>
            <person name="Yu G."/>
            <person name="Liang C."/>
            <person name="Fengler K."/>
            <person name="Li B."/>
            <person name="Rafalski A."/>
            <person name="Schnable P.S."/>
            <person name="Ware D.H."/>
            <person name="Buckler E.S."/>
            <person name="Lai J."/>
        </authorList>
    </citation>
    <scope>NUCLEOTIDE SEQUENCE [LARGE SCALE GENOMIC DNA]</scope>
    <source>
        <strain evidence="3">cv. Missouri 17</strain>
        <tissue evidence="2">Seedling</tissue>
    </source>
</reference>
<sequence length="420" mass="47215">MALSTAAALLLYWVLRCSRPYDAIIPQHPAGQKYYSSPSSRAYGVIDKQAITDSSINDRVANEQRRLLAVAVGVAVNGSMQFPPVCTAKMNLSDEIDLEDYVCRPGYFCPALAKAFSIHFHNTNALIHSYKAEGLPQHPFLHRRDIGQLICDDEASSTDFPTPHSPSMRLQYPFLHRRINIQFIYDDKASSTNHALLQVVSVHLRFRCGHHAWVQGQAEVKEWYQKMHHKLFLGLISLALCALFIDSTIENTSKNKNVELGFSDEERDQELPDFPSFIPFLPPLSAANLKVYYATRFTIIVGIMVFDGFHAPIKCTQVIHPVKSKTFESLWASCVAIDASESWLAGKKVEEEFSTCPLSVLMMSVKNNTKILKANMACSIGQRQQRGGANDGDGEENPSIWWHKWELIEAGVSVGFKYLF</sequence>
<accession>A0A3L6GCD7</accession>
<dbReference type="Proteomes" id="UP000251960">
    <property type="component" value="Chromosome 10"/>
</dbReference>
<dbReference type="AlphaFoldDB" id="A0A3L6GCD7"/>
<keyword evidence="1" id="KW-0732">Signal</keyword>
<dbReference type="ExpressionAtlas" id="A0A3L6GCD7">
    <property type="expression patterns" value="baseline and differential"/>
</dbReference>
<protein>
    <submittedName>
        <fullName evidence="2">Uncharacterized protein</fullName>
    </submittedName>
</protein>
<dbReference type="EMBL" id="NCVQ01000002">
    <property type="protein sequence ID" value="PWZ46046.1"/>
    <property type="molecule type" value="Genomic_DNA"/>
</dbReference>
<feature type="signal peptide" evidence="1">
    <location>
        <begin position="1"/>
        <end position="23"/>
    </location>
</feature>
<gene>
    <name evidence="2" type="ORF">Zm00014a_022418</name>
</gene>